<protein>
    <submittedName>
        <fullName evidence="1">Uncharacterized protein</fullName>
    </submittedName>
</protein>
<evidence type="ECO:0000313" key="1">
    <source>
        <dbReference type="EMBL" id="PTQ56844.1"/>
    </source>
</evidence>
<proteinExistence type="predicted"/>
<evidence type="ECO:0000313" key="2">
    <source>
        <dbReference type="Proteomes" id="UP000244338"/>
    </source>
</evidence>
<reference evidence="2" key="1">
    <citation type="journal article" date="2018" name="Sci. Rep.">
        <title>Lignite coal burning seam in the remote Altai Mountains harbors a hydrogen-driven thermophilic microbial community.</title>
        <authorList>
            <person name="Kadnikov V.V."/>
            <person name="Mardanov A.V."/>
            <person name="Ivasenko D.A."/>
            <person name="Antsiferov D.V."/>
            <person name="Beletsky A.V."/>
            <person name="Karnachuk O.V."/>
            <person name="Ravin N.V."/>
        </authorList>
    </citation>
    <scope>NUCLEOTIDE SEQUENCE [LARGE SCALE GENOMIC DNA]</scope>
</reference>
<comment type="caution">
    <text evidence="1">The sequence shown here is derived from an EMBL/GenBank/DDBJ whole genome shotgun (WGS) entry which is preliminary data.</text>
</comment>
<accession>A0A2R6Y2D2</accession>
<name>A0A2R6Y2D2_9BACL</name>
<sequence length="49" mass="5756">MSCAGRRKICLFFSWRLPKRPTAREHKQREQGDGSYRGLRHGSLLSMCF</sequence>
<dbReference type="AlphaFoldDB" id="A0A2R6Y2D2"/>
<gene>
    <name evidence="1" type="ORF">BSOLF_2646</name>
</gene>
<dbReference type="EMBL" id="PEBX01000018">
    <property type="protein sequence ID" value="PTQ56844.1"/>
    <property type="molecule type" value="Genomic_DNA"/>
</dbReference>
<organism evidence="1 2">
    <name type="scientific">Candidatus Carbonibacillus altaicus</name>
    <dbReference type="NCBI Taxonomy" id="2163959"/>
    <lineage>
        <taxon>Bacteria</taxon>
        <taxon>Bacillati</taxon>
        <taxon>Bacillota</taxon>
        <taxon>Bacilli</taxon>
        <taxon>Bacillales</taxon>
        <taxon>Candidatus Carbonibacillus</taxon>
    </lineage>
</organism>
<dbReference type="Proteomes" id="UP000244338">
    <property type="component" value="Unassembled WGS sequence"/>
</dbReference>